<dbReference type="AlphaFoldDB" id="A0A165KHK4"/>
<dbReference type="Proteomes" id="UP000077266">
    <property type="component" value="Unassembled WGS sequence"/>
</dbReference>
<evidence type="ECO:0000256" key="1">
    <source>
        <dbReference type="SAM" id="MobiDB-lite"/>
    </source>
</evidence>
<proteinExistence type="predicted"/>
<dbReference type="EMBL" id="KV425944">
    <property type="protein sequence ID" value="KZV96344.1"/>
    <property type="molecule type" value="Genomic_DNA"/>
</dbReference>
<evidence type="ECO:0000313" key="3">
    <source>
        <dbReference type="Proteomes" id="UP000077266"/>
    </source>
</evidence>
<evidence type="ECO:0000313" key="2">
    <source>
        <dbReference type="EMBL" id="KZV96344.1"/>
    </source>
</evidence>
<name>A0A165KHK4_EXIGL</name>
<gene>
    <name evidence="2" type="ORF">EXIGLDRAFT_705736</name>
</gene>
<dbReference type="OrthoDB" id="244495at2759"/>
<dbReference type="STRING" id="1314781.A0A165KHK4"/>
<accession>A0A165KHK4</accession>
<organism evidence="2 3">
    <name type="scientific">Exidia glandulosa HHB12029</name>
    <dbReference type="NCBI Taxonomy" id="1314781"/>
    <lineage>
        <taxon>Eukaryota</taxon>
        <taxon>Fungi</taxon>
        <taxon>Dikarya</taxon>
        <taxon>Basidiomycota</taxon>
        <taxon>Agaricomycotina</taxon>
        <taxon>Agaricomycetes</taxon>
        <taxon>Auriculariales</taxon>
        <taxon>Exidiaceae</taxon>
        <taxon>Exidia</taxon>
    </lineage>
</organism>
<feature type="region of interest" description="Disordered" evidence="1">
    <location>
        <begin position="223"/>
        <end position="279"/>
    </location>
</feature>
<protein>
    <submittedName>
        <fullName evidence="2">Uncharacterized protein</fullName>
    </submittedName>
</protein>
<sequence>MPNVRLPIDTGQKPEVPDPFYGHEDTARLCARFITDLFACPDQPSPPTAGSSSSASASLLDPVPPLASFIAYALHRTRLHSYVTFTALSLLQRLKTWYPTALSSSGNRLSLAASYPNSLRLEPFGWEPVTSGLRYEEDKNLDAVPLALDNPSEDRWSPLNILRRHPAPFLRTSELSVRESFVRTSSGEFILLQDVLPGEAHALRPCYRHGSIVYSSERDCAPLSASSSSQSDLDHASTEPLPPDTDSITSARNVDPAPPHSSTAAHHRPRPRSRLSDRDALYRLRSDRVELPLAKTAPRGASAVDRCDPAEDINTTGPELCAVPDDWLQGFRSFNSGSELRPPDKRLMIAVVQWAATRFSLLTSNLLLSLLSCSAFILTARIINNAFQF</sequence>
<keyword evidence="3" id="KW-1185">Reference proteome</keyword>
<reference evidence="2 3" key="1">
    <citation type="journal article" date="2016" name="Mol. Biol. Evol.">
        <title>Comparative Genomics of Early-Diverging Mushroom-Forming Fungi Provides Insights into the Origins of Lignocellulose Decay Capabilities.</title>
        <authorList>
            <person name="Nagy L.G."/>
            <person name="Riley R."/>
            <person name="Tritt A."/>
            <person name="Adam C."/>
            <person name="Daum C."/>
            <person name="Floudas D."/>
            <person name="Sun H."/>
            <person name="Yadav J.S."/>
            <person name="Pangilinan J."/>
            <person name="Larsson K.H."/>
            <person name="Matsuura K."/>
            <person name="Barry K."/>
            <person name="Labutti K."/>
            <person name="Kuo R."/>
            <person name="Ohm R.A."/>
            <person name="Bhattacharya S.S."/>
            <person name="Shirouzu T."/>
            <person name="Yoshinaga Y."/>
            <person name="Martin F.M."/>
            <person name="Grigoriev I.V."/>
            <person name="Hibbett D.S."/>
        </authorList>
    </citation>
    <scope>NUCLEOTIDE SEQUENCE [LARGE SCALE GENOMIC DNA]</scope>
    <source>
        <strain evidence="2 3">HHB12029</strain>
    </source>
</reference>
<dbReference type="InParanoid" id="A0A165KHK4"/>